<dbReference type="SUPFAM" id="SSF56112">
    <property type="entry name" value="Protein kinase-like (PK-like)"/>
    <property type="match status" value="1"/>
</dbReference>
<dbReference type="OrthoDB" id="10252171at2759"/>
<evidence type="ECO:0000313" key="3">
    <source>
        <dbReference type="EMBL" id="OCK82624.1"/>
    </source>
</evidence>
<dbReference type="Gene3D" id="1.10.510.10">
    <property type="entry name" value="Transferase(Phosphotransferase) domain 1"/>
    <property type="match status" value="1"/>
</dbReference>
<dbReference type="AlphaFoldDB" id="A0A8E2JHX7"/>
<dbReference type="SMART" id="SM00220">
    <property type="entry name" value="S_TKc"/>
    <property type="match status" value="1"/>
</dbReference>
<name>A0A8E2JHX7_9PEZI</name>
<dbReference type="GO" id="GO:0004672">
    <property type="term" value="F:protein kinase activity"/>
    <property type="evidence" value="ECO:0007669"/>
    <property type="project" value="InterPro"/>
</dbReference>
<dbReference type="InterPro" id="IPR011009">
    <property type="entry name" value="Kinase-like_dom_sf"/>
</dbReference>
<dbReference type="Pfam" id="PF00069">
    <property type="entry name" value="Pkinase"/>
    <property type="match status" value="1"/>
</dbReference>
<sequence length="310" mass="35230">MAVIPDLVRVSKLDTQFFTNPEYTQHVHYVSGKKDRTLGRGSYGVVWLERCIHGDSKGQVRAVKKVQKVESSDYYRELEAIALFSHSKYEQCFVKSFGWYDGQESIFITMEYLPHGDLHKYLGSPLQERDAQHIVAQILKGLNFMHENGFAHRDLKPANMLVVCKGPEWWVKIADFGISKRAIEGLTALRTLAGTPAFAAPEVLGFFQSGDRDYSYTNSVDMWSLSVITFLILTGETLFRDQRRLGQYVAGRFAFPSDSLFANNVSKEGHDFIRTLMTPNPENRPDSRSSLQHPWFGCLTEPAAPGTHRR</sequence>
<keyword evidence="3" id="KW-0808">Transferase</keyword>
<dbReference type="PROSITE" id="PS50011">
    <property type="entry name" value="PROTEIN_KINASE_DOM"/>
    <property type="match status" value="1"/>
</dbReference>
<feature type="region of interest" description="Disordered" evidence="1">
    <location>
        <begin position="279"/>
        <end position="310"/>
    </location>
</feature>
<dbReference type="Proteomes" id="UP000250266">
    <property type="component" value="Unassembled WGS sequence"/>
</dbReference>
<gene>
    <name evidence="3" type="ORF">K432DRAFT_415202</name>
</gene>
<dbReference type="InterPro" id="IPR000719">
    <property type="entry name" value="Prot_kinase_dom"/>
</dbReference>
<evidence type="ECO:0000259" key="2">
    <source>
        <dbReference type="PROSITE" id="PS50011"/>
    </source>
</evidence>
<dbReference type="PROSITE" id="PS00108">
    <property type="entry name" value="PROTEIN_KINASE_ST"/>
    <property type="match status" value="1"/>
</dbReference>
<reference evidence="3 4" key="1">
    <citation type="journal article" date="2016" name="Nat. Commun.">
        <title>Ectomycorrhizal ecology is imprinted in the genome of the dominant symbiotic fungus Cenococcum geophilum.</title>
        <authorList>
            <consortium name="DOE Joint Genome Institute"/>
            <person name="Peter M."/>
            <person name="Kohler A."/>
            <person name="Ohm R.A."/>
            <person name="Kuo A."/>
            <person name="Krutzmann J."/>
            <person name="Morin E."/>
            <person name="Arend M."/>
            <person name="Barry K.W."/>
            <person name="Binder M."/>
            <person name="Choi C."/>
            <person name="Clum A."/>
            <person name="Copeland A."/>
            <person name="Grisel N."/>
            <person name="Haridas S."/>
            <person name="Kipfer T."/>
            <person name="LaButti K."/>
            <person name="Lindquist E."/>
            <person name="Lipzen A."/>
            <person name="Maire R."/>
            <person name="Meier B."/>
            <person name="Mihaltcheva S."/>
            <person name="Molinier V."/>
            <person name="Murat C."/>
            <person name="Poggeler S."/>
            <person name="Quandt C.A."/>
            <person name="Sperisen C."/>
            <person name="Tritt A."/>
            <person name="Tisserant E."/>
            <person name="Crous P.W."/>
            <person name="Henrissat B."/>
            <person name="Nehls U."/>
            <person name="Egli S."/>
            <person name="Spatafora J.W."/>
            <person name="Grigoriev I.V."/>
            <person name="Martin F.M."/>
        </authorList>
    </citation>
    <scope>NUCLEOTIDE SEQUENCE [LARGE SCALE GENOMIC DNA]</scope>
    <source>
        <strain evidence="3 4">CBS 459.81</strain>
    </source>
</reference>
<dbReference type="GO" id="GO:0005524">
    <property type="term" value="F:ATP binding"/>
    <property type="evidence" value="ECO:0007669"/>
    <property type="project" value="InterPro"/>
</dbReference>
<proteinExistence type="predicted"/>
<feature type="domain" description="Protein kinase" evidence="2">
    <location>
        <begin position="32"/>
        <end position="296"/>
    </location>
</feature>
<dbReference type="EMBL" id="KV744882">
    <property type="protein sequence ID" value="OCK82624.1"/>
    <property type="molecule type" value="Genomic_DNA"/>
</dbReference>
<accession>A0A8E2JHX7</accession>
<keyword evidence="4" id="KW-1185">Reference proteome</keyword>
<evidence type="ECO:0000313" key="4">
    <source>
        <dbReference type="Proteomes" id="UP000250266"/>
    </source>
</evidence>
<evidence type="ECO:0000256" key="1">
    <source>
        <dbReference type="SAM" id="MobiDB-lite"/>
    </source>
</evidence>
<dbReference type="PANTHER" id="PTHR24347">
    <property type="entry name" value="SERINE/THREONINE-PROTEIN KINASE"/>
    <property type="match status" value="1"/>
</dbReference>
<organism evidence="3 4">
    <name type="scientific">Lepidopterella palustris CBS 459.81</name>
    <dbReference type="NCBI Taxonomy" id="1314670"/>
    <lineage>
        <taxon>Eukaryota</taxon>
        <taxon>Fungi</taxon>
        <taxon>Dikarya</taxon>
        <taxon>Ascomycota</taxon>
        <taxon>Pezizomycotina</taxon>
        <taxon>Dothideomycetes</taxon>
        <taxon>Pleosporomycetidae</taxon>
        <taxon>Mytilinidiales</taxon>
        <taxon>Argynnaceae</taxon>
        <taxon>Lepidopterella</taxon>
    </lineage>
</organism>
<dbReference type="InterPro" id="IPR008271">
    <property type="entry name" value="Ser/Thr_kinase_AS"/>
</dbReference>
<keyword evidence="3" id="KW-0418">Kinase</keyword>
<protein>
    <submittedName>
        <fullName evidence="3">Kinase-like protein</fullName>
    </submittedName>
</protein>